<evidence type="ECO:0008006" key="4">
    <source>
        <dbReference type="Google" id="ProtNLM"/>
    </source>
</evidence>
<accession>A0A2T8HNG3</accession>
<comment type="caution">
    <text evidence="2">The sequence shown here is derived from an EMBL/GenBank/DDBJ whole genome shotgun (WGS) entry which is preliminary data.</text>
</comment>
<proteinExistence type="predicted"/>
<reference evidence="2 3" key="1">
    <citation type="submission" date="2018-04" db="EMBL/GenBank/DDBJ databases">
        <title>Sphingobacterium cortibacter sp. nov.</title>
        <authorList>
            <person name="Li Y."/>
        </authorList>
    </citation>
    <scope>NUCLEOTIDE SEQUENCE [LARGE SCALE GENOMIC DNA]</scope>
    <source>
        <strain evidence="2 3">2c-3</strain>
    </source>
</reference>
<keyword evidence="3" id="KW-1185">Reference proteome</keyword>
<dbReference type="Proteomes" id="UP000245627">
    <property type="component" value="Unassembled WGS sequence"/>
</dbReference>
<evidence type="ECO:0000256" key="1">
    <source>
        <dbReference type="SAM" id="Coils"/>
    </source>
</evidence>
<keyword evidence="1" id="KW-0175">Coiled coil</keyword>
<dbReference type="AlphaFoldDB" id="A0A2T8HNG3"/>
<name>A0A2T8HNG3_9SPHI</name>
<dbReference type="EMBL" id="QDKG01000001">
    <property type="protein sequence ID" value="PVH26977.1"/>
    <property type="molecule type" value="Genomic_DNA"/>
</dbReference>
<evidence type="ECO:0000313" key="3">
    <source>
        <dbReference type="Proteomes" id="UP000245627"/>
    </source>
</evidence>
<organism evidence="2 3">
    <name type="scientific">Sphingobacterium corticibacter</name>
    <dbReference type="NCBI Taxonomy" id="2171749"/>
    <lineage>
        <taxon>Bacteria</taxon>
        <taxon>Pseudomonadati</taxon>
        <taxon>Bacteroidota</taxon>
        <taxon>Sphingobacteriia</taxon>
        <taxon>Sphingobacteriales</taxon>
        <taxon>Sphingobacteriaceae</taxon>
        <taxon>Sphingobacterium</taxon>
    </lineage>
</organism>
<sequence>MSMQQQTTAIMPFTQTDLQSAGSVYDTAVGFQDKYRAKQIALLAKVAANGDKLPKELDDELMNWQVSAKKALKHIEEQRKPFTEKAHAFIKAFTSVENALGKELYDPIQQVRDKSAKIHAEEAAAARAKEQAELAAKQKRIDDIAQLETQLRNGYAVYLSTVKQTLLTVYTGATLDLLEDAISELTLAMDWTLSNEAWNSITLVGDTELIEEVRTKEKFDACDSHFALEVSKYAEYLLSLMPARKEELEAGVAQSEAAAELARKQEQEAADNKLAAQKKADADAAKAKQAATVTVMVAQANRQVEAPRAIESYSMIVGSIDGWRAVVDYYLTNSGTVAEDLGKVKLDQMAAFAEKQAKATGEMITHSDVSYEPKYKAVARATKKKVA</sequence>
<gene>
    <name evidence="2" type="ORF">DC487_05120</name>
</gene>
<evidence type="ECO:0000313" key="2">
    <source>
        <dbReference type="EMBL" id="PVH26977.1"/>
    </source>
</evidence>
<feature type="coiled-coil region" evidence="1">
    <location>
        <begin position="111"/>
        <end position="140"/>
    </location>
</feature>
<protein>
    <recommendedName>
        <fullName evidence="4">DUF1351 domain-containing protein</fullName>
    </recommendedName>
</protein>